<evidence type="ECO:0000256" key="3">
    <source>
        <dbReference type="ARBA" id="ARBA00005822"/>
    </source>
</evidence>
<evidence type="ECO:0000256" key="6">
    <source>
        <dbReference type="ARBA" id="ARBA00023069"/>
    </source>
</evidence>
<dbReference type="OrthoDB" id="10261999at2759"/>
<evidence type="ECO:0000256" key="5">
    <source>
        <dbReference type="ARBA" id="ARBA00022490"/>
    </source>
</evidence>
<evidence type="ECO:0000256" key="7">
    <source>
        <dbReference type="ARBA" id="ARBA00023136"/>
    </source>
</evidence>
<dbReference type="SMART" id="SM00683">
    <property type="entry name" value="DM16"/>
    <property type="match status" value="2"/>
</dbReference>
<evidence type="ECO:0000259" key="10">
    <source>
        <dbReference type="SMART" id="SM00683"/>
    </source>
</evidence>
<organism evidence="11 12">
    <name type="scientific">Streblomastix strix</name>
    <dbReference type="NCBI Taxonomy" id="222440"/>
    <lineage>
        <taxon>Eukaryota</taxon>
        <taxon>Metamonada</taxon>
        <taxon>Preaxostyla</taxon>
        <taxon>Oxymonadida</taxon>
        <taxon>Streblomastigidae</taxon>
        <taxon>Streblomastix</taxon>
    </lineage>
</organism>
<keyword evidence="6" id="KW-0969">Cilium</keyword>
<dbReference type="PANTHER" id="PTHR21351">
    <property type="entry name" value="BARDET-BIEDL SYNDROME PROTEIN 5"/>
    <property type="match status" value="1"/>
</dbReference>
<comment type="caution">
    <text evidence="11">The sequence shown here is derived from an EMBL/GenBank/DDBJ whole genome shotgun (WGS) entry which is preliminary data.</text>
</comment>
<comment type="similarity">
    <text evidence="3">Belongs to the BBS5 family.</text>
</comment>
<keyword evidence="8" id="KW-0206">Cytoskeleton</keyword>
<dbReference type="AlphaFoldDB" id="A0A5J4WCM3"/>
<feature type="domain" description="BBSome complex member BBS5 PH" evidence="10">
    <location>
        <begin position="160"/>
        <end position="214"/>
    </location>
</feature>
<dbReference type="GO" id="GO:0060170">
    <property type="term" value="C:ciliary membrane"/>
    <property type="evidence" value="ECO:0007669"/>
    <property type="project" value="UniProtKB-SubCell"/>
</dbReference>
<dbReference type="EMBL" id="SNRW01002585">
    <property type="protein sequence ID" value="KAA6392312.1"/>
    <property type="molecule type" value="Genomic_DNA"/>
</dbReference>
<dbReference type="GO" id="GO:0032266">
    <property type="term" value="F:phosphatidylinositol-3-phosphate binding"/>
    <property type="evidence" value="ECO:0007669"/>
    <property type="project" value="TreeGrafter"/>
</dbReference>
<keyword evidence="4" id="KW-1003">Cell membrane</keyword>
<dbReference type="Proteomes" id="UP000324800">
    <property type="component" value="Unassembled WGS sequence"/>
</dbReference>
<keyword evidence="5" id="KW-0963">Cytoplasm</keyword>
<comment type="subcellular location">
    <subcellularLocation>
        <location evidence="1">Cell projection</location>
        <location evidence="1">Cilium membrane</location>
    </subcellularLocation>
    <subcellularLocation>
        <location evidence="2">Cytoplasm</location>
        <location evidence="2">Cytoskeleton</location>
        <location evidence="2">Microtubule organizing center</location>
        <location evidence="2">Centrosome</location>
        <location evidence="2">Centriolar satellite</location>
    </subcellularLocation>
</comment>
<keyword evidence="9" id="KW-0966">Cell projection</keyword>
<keyword evidence="7" id="KW-0472">Membrane</keyword>
<evidence type="ECO:0000313" key="11">
    <source>
        <dbReference type="EMBL" id="KAA6392312.1"/>
    </source>
</evidence>
<evidence type="ECO:0000256" key="1">
    <source>
        <dbReference type="ARBA" id="ARBA00004309"/>
    </source>
</evidence>
<dbReference type="InterPro" id="IPR030804">
    <property type="entry name" value="BBS5/fem-3"/>
</dbReference>
<sequence length="360" mass="40461">MTSGKTNFVQVDRELKFDIGNELQALQPGEEQIDLIPKIEDTKGSNGEEGFLRVTNLRLLWISKENDETNISMGHNCIKDLYIRNANSVLKGNAQSLYVVTKYEGNKYEFIFTNFGADSPRLFTTAQTVVRAYETSRTYRDLRLRGSIIREGELRPLRGEKVISKVPGVWNISNTQGHLGTMHTTNIRVVWHANLTPNFNVSIPYVQIANVSARQGKMGMTLVIETCRHAGSYVLGFRIEPPERLNALATEIGQLKTLFLQRPSYGVEYVVDDKEKPNELVPVMRSEDTFHIQSDETPDVLGSYYVEVAQQRDRAVVYNPDLGLAIESLPEGYTLDGIWNDLADTTTAVLQQLARAGTGE</sequence>
<evidence type="ECO:0000256" key="9">
    <source>
        <dbReference type="ARBA" id="ARBA00023273"/>
    </source>
</evidence>
<dbReference type="GO" id="GO:0034451">
    <property type="term" value="C:centriolar satellite"/>
    <property type="evidence" value="ECO:0007669"/>
    <property type="project" value="UniProtKB-SubCell"/>
</dbReference>
<name>A0A5J4WCM3_9EUKA</name>
<dbReference type="InterPro" id="IPR006606">
    <property type="entry name" value="BBL5"/>
</dbReference>
<evidence type="ECO:0000256" key="4">
    <source>
        <dbReference type="ARBA" id="ARBA00022475"/>
    </source>
</evidence>
<evidence type="ECO:0000256" key="2">
    <source>
        <dbReference type="ARBA" id="ARBA00004607"/>
    </source>
</evidence>
<feature type="domain" description="BBSome complex member BBS5 PH" evidence="10">
    <location>
        <begin position="30"/>
        <end position="84"/>
    </location>
</feature>
<evidence type="ECO:0000313" key="12">
    <source>
        <dbReference type="Proteomes" id="UP000324800"/>
    </source>
</evidence>
<dbReference type="GO" id="GO:0036064">
    <property type="term" value="C:ciliary basal body"/>
    <property type="evidence" value="ECO:0007669"/>
    <property type="project" value="TreeGrafter"/>
</dbReference>
<dbReference type="PANTHER" id="PTHR21351:SF0">
    <property type="entry name" value="BARDET-BIEDL SYNDROME 5 PROTEIN"/>
    <property type="match status" value="1"/>
</dbReference>
<gene>
    <name evidence="11" type="ORF">EZS28_012161</name>
</gene>
<dbReference type="Pfam" id="PF07289">
    <property type="entry name" value="BBL5"/>
    <property type="match status" value="1"/>
</dbReference>
<dbReference type="GO" id="GO:0060271">
    <property type="term" value="P:cilium assembly"/>
    <property type="evidence" value="ECO:0007669"/>
    <property type="project" value="TreeGrafter"/>
</dbReference>
<dbReference type="GO" id="GO:0034464">
    <property type="term" value="C:BBSome"/>
    <property type="evidence" value="ECO:0007669"/>
    <property type="project" value="InterPro"/>
</dbReference>
<dbReference type="InterPro" id="IPR014003">
    <property type="entry name" value="BBS5_PH"/>
</dbReference>
<dbReference type="PIRSF" id="PIRSF010072">
    <property type="entry name" value="DUF1448"/>
    <property type="match status" value="1"/>
</dbReference>
<evidence type="ECO:0000256" key="8">
    <source>
        <dbReference type="ARBA" id="ARBA00023212"/>
    </source>
</evidence>
<accession>A0A5J4WCM3</accession>
<protein>
    <recommendedName>
        <fullName evidence="10">BBSome complex member BBS5 PH domain-containing protein</fullName>
    </recommendedName>
</protein>
<proteinExistence type="inferred from homology"/>
<reference evidence="11 12" key="1">
    <citation type="submission" date="2019-03" db="EMBL/GenBank/DDBJ databases">
        <title>Single cell metagenomics reveals metabolic interactions within the superorganism composed of flagellate Streblomastix strix and complex community of Bacteroidetes bacteria on its surface.</title>
        <authorList>
            <person name="Treitli S.C."/>
            <person name="Kolisko M."/>
            <person name="Husnik F."/>
            <person name="Keeling P."/>
            <person name="Hampl V."/>
        </authorList>
    </citation>
    <scope>NUCLEOTIDE SEQUENCE [LARGE SCALE GENOMIC DNA]</scope>
    <source>
        <strain evidence="11">ST1C</strain>
    </source>
</reference>